<dbReference type="InterPro" id="IPR002901">
    <property type="entry name" value="MGlyc_endo_b_GlcNAc-like_dom"/>
</dbReference>
<dbReference type="Proteomes" id="UP000025245">
    <property type="component" value="Chromosome"/>
</dbReference>
<dbReference type="Pfam" id="PF01832">
    <property type="entry name" value="Glucosaminidase"/>
    <property type="match status" value="1"/>
</dbReference>
<gene>
    <name evidence="6" type="ORF">DIY07_08370</name>
    <name evidence="5" type="ORF">DQ08_08260</name>
</gene>
<keyword evidence="3" id="KW-0472">Membrane</keyword>
<name>A0A1J0N0N2_STRIN</name>
<dbReference type="EMBL" id="CP007586">
    <property type="protein sequence ID" value="AHY16435.1"/>
    <property type="molecule type" value="Genomic_DNA"/>
</dbReference>
<dbReference type="KEGG" id="siz:SI82_08360"/>
<evidence type="ECO:0000259" key="4">
    <source>
        <dbReference type="SMART" id="SM00047"/>
    </source>
</evidence>
<dbReference type="Gene3D" id="1.10.530.10">
    <property type="match status" value="1"/>
</dbReference>
<accession>A0A1J0N0N2</accession>
<dbReference type="KEGG" id="siq:DQ08_08260"/>
<dbReference type="AlphaFoldDB" id="A0A1J0N0N2"/>
<dbReference type="Gene3D" id="4.10.80.30">
    <property type="entry name" value="DNA polymerase, domain 6"/>
    <property type="match status" value="1"/>
</dbReference>
<dbReference type="SMR" id="A0A1J0N0N2"/>
<evidence type="ECO:0000313" key="6">
    <source>
        <dbReference type="EMBL" id="RLU55553.1"/>
    </source>
</evidence>
<evidence type="ECO:0000313" key="7">
    <source>
        <dbReference type="Proteomes" id="UP000025245"/>
    </source>
</evidence>
<dbReference type="EMBL" id="QLQD01000074">
    <property type="protein sequence ID" value="RLU55553.1"/>
    <property type="molecule type" value="Genomic_DNA"/>
</dbReference>
<keyword evidence="2" id="KW-0378">Hydrolase</keyword>
<dbReference type="GO" id="GO:0004040">
    <property type="term" value="F:amidase activity"/>
    <property type="evidence" value="ECO:0007669"/>
    <property type="project" value="InterPro"/>
</dbReference>
<dbReference type="KEGG" id="sio:DW64_08245"/>
<protein>
    <submittedName>
        <fullName evidence="6">N-acetylmuramidase</fullName>
    </submittedName>
</protein>
<comment type="similarity">
    <text evidence="1">Belongs to the glycosyl hydrolase 73 family.</text>
</comment>
<feature type="transmembrane region" description="Helical" evidence="3">
    <location>
        <begin position="7"/>
        <end position="27"/>
    </location>
</feature>
<evidence type="ECO:0000256" key="3">
    <source>
        <dbReference type="SAM" id="Phobius"/>
    </source>
</evidence>
<dbReference type="SMART" id="SM00047">
    <property type="entry name" value="LYZ2"/>
    <property type="match status" value="1"/>
</dbReference>
<keyword evidence="3" id="KW-1133">Transmembrane helix</keyword>
<reference evidence="6 8" key="2">
    <citation type="submission" date="2018-06" db="EMBL/GenBank/DDBJ databases">
        <title>Mutators as drivers of adaptation in pathogenic bacteria and a risk factor for host jumps and vaccine escape.</title>
        <authorList>
            <person name="Barnes A.C."/>
            <person name="Silayeva O."/>
        </authorList>
    </citation>
    <scope>NUCLEOTIDE SEQUENCE [LARGE SCALE GENOMIC DNA]</scope>
    <source>
        <strain evidence="6 8">QMA0445</strain>
    </source>
</reference>
<evidence type="ECO:0000256" key="2">
    <source>
        <dbReference type="ARBA" id="ARBA00022801"/>
    </source>
</evidence>
<keyword evidence="3" id="KW-0812">Transmembrane</keyword>
<dbReference type="STRING" id="1346.BMF34_08270"/>
<dbReference type="eggNOG" id="COG1705">
    <property type="taxonomic scope" value="Bacteria"/>
</dbReference>
<dbReference type="PANTHER" id="PTHR33308:SF9">
    <property type="entry name" value="PEPTIDOGLYCAN HYDROLASE FLGJ"/>
    <property type="match status" value="1"/>
</dbReference>
<proteinExistence type="inferred from homology"/>
<dbReference type="GeneID" id="35765430"/>
<evidence type="ECO:0000313" key="5">
    <source>
        <dbReference type="EMBL" id="AHY16435.1"/>
    </source>
</evidence>
<dbReference type="Proteomes" id="UP000269148">
    <property type="component" value="Unassembled WGS sequence"/>
</dbReference>
<dbReference type="OrthoDB" id="977752at2"/>
<dbReference type="InterPro" id="IPR051056">
    <property type="entry name" value="Glycosyl_Hydrolase_73"/>
</dbReference>
<dbReference type="PANTHER" id="PTHR33308">
    <property type="entry name" value="PEPTIDOGLYCAN HYDROLASE FLGJ"/>
    <property type="match status" value="1"/>
</dbReference>
<feature type="domain" description="Mannosyl-glycoprotein endo-beta-N-acetylglucosamidase-like" evidence="4">
    <location>
        <begin position="37"/>
        <end position="194"/>
    </location>
</feature>
<evidence type="ECO:0000256" key="1">
    <source>
        <dbReference type="ARBA" id="ARBA00010266"/>
    </source>
</evidence>
<organism evidence="6 8">
    <name type="scientific">Streptococcus iniae</name>
    <name type="common">Streptococcus shiloi</name>
    <dbReference type="NCBI Taxonomy" id="1346"/>
    <lineage>
        <taxon>Bacteria</taxon>
        <taxon>Bacillati</taxon>
        <taxon>Bacillota</taxon>
        <taxon>Bacilli</taxon>
        <taxon>Lactobacillales</taxon>
        <taxon>Streptococcaceae</taxon>
        <taxon>Streptococcus</taxon>
    </lineage>
</organism>
<dbReference type="RefSeq" id="WP_003101980.1">
    <property type="nucleotide sequence ID" value="NZ_CP010783.1"/>
</dbReference>
<sequence>MRNRLKFQVFLVIFAAFLFCVIIPMIFQSKTPEAKQVVASPYTTEEFIKVISRDIKPQAEAYGIRPSLLIGQALLESQNGTSLLSHKYRNLFALQARTGQESVLLVTSHPLVNAEANSKVRFARYKDWQTSIEDYLRRLKSGQVWDKELYRKLATQKGYKEPAKTLGEYIYPYDSNYSNKLIKIIEDQELTQYD</sequence>
<reference evidence="5 7" key="1">
    <citation type="journal article" date="2014" name="Genome Announc.">
        <title>Complete Genome Sequence of a Virulent Strain, Streptococcus iniae ISET0901, Isolated from Diseased Tilapia.</title>
        <authorList>
            <person name="Pridgeon J.W."/>
            <person name="Zhang D."/>
            <person name="Zhang L."/>
        </authorList>
    </citation>
    <scope>NUCLEOTIDE SEQUENCE [LARGE SCALE GENOMIC DNA]</scope>
    <source>
        <strain evidence="5 7">ISET0901</strain>
    </source>
</reference>
<keyword evidence="7" id="KW-1185">Reference proteome</keyword>
<evidence type="ECO:0000313" key="8">
    <source>
        <dbReference type="Proteomes" id="UP000269148"/>
    </source>
</evidence>